<evidence type="ECO:0000313" key="4">
    <source>
        <dbReference type="Proteomes" id="UP001286313"/>
    </source>
</evidence>
<accession>A0AAE1K6J6</accession>
<keyword evidence="1" id="KW-0472">Membrane</keyword>
<dbReference type="EMBL" id="JAWQEG010003835">
    <property type="protein sequence ID" value="KAK3864263.1"/>
    <property type="molecule type" value="Genomic_DNA"/>
</dbReference>
<sequence>MASLVVLQMLLVLLVTSVVSEEWQPCQPYQPNQINHTNFTAWLGPSHSTSLALQVQQLPWSANFTIMGKHFGLYQHSTEEGMMVMNFDDTQQSCPVQAFPINKWTTIKFTRKEQLIEAEVLAEQKNFSISSRLTEECQEAEIKIITLTSVRLSLECPGECVGQEADEKHLQDNRHTFFLLPMNDCLISMTIKLKNCSETSLQHSNELSHTCQDMGLHMNIWNKVTVTYKNMDGFDEHSLEVNDQKFSINITDGPNPDCHDLLEYVVKVEGSVLWSGEGCEGNLYLYKTRKEHVKNGCTNTTTNTTANTTNLPLTGHKLLVVKAEEEVEEYGSATNTTSLPPTSSQADKTQRPFMSTVALVFLVIIALIIVIVVIRVIWRAVARKRQGDNSVNYYSLRIQE</sequence>
<protein>
    <submittedName>
        <fullName evidence="3">Uncharacterized protein</fullName>
    </submittedName>
</protein>
<keyword evidence="2" id="KW-0732">Signal</keyword>
<evidence type="ECO:0000256" key="2">
    <source>
        <dbReference type="SAM" id="SignalP"/>
    </source>
</evidence>
<keyword evidence="1" id="KW-1133">Transmembrane helix</keyword>
<evidence type="ECO:0000256" key="1">
    <source>
        <dbReference type="SAM" id="Phobius"/>
    </source>
</evidence>
<feature type="chain" id="PRO_5042230191" evidence="2">
    <location>
        <begin position="21"/>
        <end position="400"/>
    </location>
</feature>
<reference evidence="3" key="1">
    <citation type="submission" date="2023-10" db="EMBL/GenBank/DDBJ databases">
        <title>Genome assemblies of two species of porcelain crab, Petrolisthes cinctipes and Petrolisthes manimaculis (Anomura: Porcellanidae).</title>
        <authorList>
            <person name="Angst P."/>
        </authorList>
    </citation>
    <scope>NUCLEOTIDE SEQUENCE</scope>
    <source>
        <strain evidence="3">PB745_01</strain>
        <tissue evidence="3">Gill</tissue>
    </source>
</reference>
<keyword evidence="1" id="KW-0812">Transmembrane</keyword>
<evidence type="ECO:0000313" key="3">
    <source>
        <dbReference type="EMBL" id="KAK3864263.1"/>
    </source>
</evidence>
<organism evidence="3 4">
    <name type="scientific">Petrolisthes cinctipes</name>
    <name type="common">Flat porcelain crab</name>
    <dbReference type="NCBI Taxonomy" id="88211"/>
    <lineage>
        <taxon>Eukaryota</taxon>
        <taxon>Metazoa</taxon>
        <taxon>Ecdysozoa</taxon>
        <taxon>Arthropoda</taxon>
        <taxon>Crustacea</taxon>
        <taxon>Multicrustacea</taxon>
        <taxon>Malacostraca</taxon>
        <taxon>Eumalacostraca</taxon>
        <taxon>Eucarida</taxon>
        <taxon>Decapoda</taxon>
        <taxon>Pleocyemata</taxon>
        <taxon>Anomura</taxon>
        <taxon>Galatheoidea</taxon>
        <taxon>Porcellanidae</taxon>
        <taxon>Petrolisthes</taxon>
    </lineage>
</organism>
<proteinExistence type="predicted"/>
<name>A0AAE1K6J6_PETCI</name>
<gene>
    <name evidence="3" type="ORF">Pcinc_030051</name>
</gene>
<feature type="signal peptide" evidence="2">
    <location>
        <begin position="1"/>
        <end position="20"/>
    </location>
</feature>
<keyword evidence="4" id="KW-1185">Reference proteome</keyword>
<dbReference type="Proteomes" id="UP001286313">
    <property type="component" value="Unassembled WGS sequence"/>
</dbReference>
<comment type="caution">
    <text evidence="3">The sequence shown here is derived from an EMBL/GenBank/DDBJ whole genome shotgun (WGS) entry which is preliminary data.</text>
</comment>
<dbReference type="AlphaFoldDB" id="A0AAE1K6J6"/>
<feature type="transmembrane region" description="Helical" evidence="1">
    <location>
        <begin position="353"/>
        <end position="378"/>
    </location>
</feature>